<dbReference type="Pfam" id="PF05973">
    <property type="entry name" value="Gp49"/>
    <property type="match status" value="1"/>
</dbReference>
<dbReference type="Proteomes" id="UP000823963">
    <property type="component" value="Unassembled WGS sequence"/>
</dbReference>
<organism evidence="1 2">
    <name type="scientific">Candidatus Ligilactobacillus excrementigallinarum</name>
    <dbReference type="NCBI Taxonomy" id="2838641"/>
    <lineage>
        <taxon>Bacteria</taxon>
        <taxon>Bacillati</taxon>
        <taxon>Bacillota</taxon>
        <taxon>Bacilli</taxon>
        <taxon>Lactobacillales</taxon>
        <taxon>Lactobacillaceae</taxon>
        <taxon>Ligilactobacillus</taxon>
    </lineage>
</organism>
<dbReference type="InterPro" id="IPR009241">
    <property type="entry name" value="HigB-like"/>
</dbReference>
<dbReference type="AlphaFoldDB" id="A0A9D1UWN9"/>
<evidence type="ECO:0000313" key="2">
    <source>
        <dbReference type="Proteomes" id="UP000823963"/>
    </source>
</evidence>
<protein>
    <submittedName>
        <fullName evidence="1">Type II toxin-antitoxin system RelE/ParE family toxin</fullName>
    </submittedName>
</protein>
<name>A0A9D1UWN9_9LACO</name>
<reference evidence="1" key="1">
    <citation type="journal article" date="2021" name="PeerJ">
        <title>Extensive microbial diversity within the chicken gut microbiome revealed by metagenomics and culture.</title>
        <authorList>
            <person name="Gilroy R."/>
            <person name="Ravi A."/>
            <person name="Getino M."/>
            <person name="Pursley I."/>
            <person name="Horton D.L."/>
            <person name="Alikhan N.F."/>
            <person name="Baker D."/>
            <person name="Gharbi K."/>
            <person name="Hall N."/>
            <person name="Watson M."/>
            <person name="Adriaenssens E.M."/>
            <person name="Foster-Nyarko E."/>
            <person name="Jarju S."/>
            <person name="Secka A."/>
            <person name="Antonio M."/>
            <person name="Oren A."/>
            <person name="Chaudhuri R.R."/>
            <person name="La Ragione R."/>
            <person name="Hildebrand F."/>
            <person name="Pallen M.J."/>
        </authorList>
    </citation>
    <scope>NUCLEOTIDE SEQUENCE</scope>
    <source>
        <strain evidence="1">6627</strain>
    </source>
</reference>
<accession>A0A9D1UWN9</accession>
<proteinExistence type="predicted"/>
<gene>
    <name evidence="1" type="ORF">H9861_03135</name>
</gene>
<dbReference type="EMBL" id="DXFP01000024">
    <property type="protein sequence ID" value="HIX01727.1"/>
    <property type="molecule type" value="Genomic_DNA"/>
</dbReference>
<evidence type="ECO:0000313" key="1">
    <source>
        <dbReference type="EMBL" id="HIX01727.1"/>
    </source>
</evidence>
<reference evidence="1" key="2">
    <citation type="submission" date="2021-04" db="EMBL/GenBank/DDBJ databases">
        <authorList>
            <person name="Gilroy R."/>
        </authorList>
    </citation>
    <scope>NUCLEOTIDE SEQUENCE</scope>
    <source>
        <strain evidence="1">6627</strain>
    </source>
</reference>
<comment type="caution">
    <text evidence="1">The sequence shown here is derived from an EMBL/GenBank/DDBJ whole genome shotgun (WGS) entry which is preliminary data.</text>
</comment>
<sequence>MAIYLYEDNRGKVAFLDWYHKIKEKDQSIYRKVNDMLTQMNEQTLPLTRPTVKRMILRLPYRHLYKIRLGKYRLMFIAEDGDYFIMHAFRKTTQKTPDKEIHKVDREIKQHHYIPLKKKMLTESWED</sequence>